<dbReference type="GO" id="GO:0043328">
    <property type="term" value="P:protein transport to vacuole involved in ubiquitin-dependent protein catabolic process via the multivesicular body sorting pathway"/>
    <property type="evidence" value="ECO:0007669"/>
    <property type="project" value="TreeGrafter"/>
</dbReference>
<evidence type="ECO:0000256" key="2">
    <source>
        <dbReference type="ARBA" id="ARBA00008597"/>
    </source>
</evidence>
<dbReference type="InterPro" id="IPR017073">
    <property type="entry name" value="HGS/VPS27"/>
</dbReference>
<dbReference type="EMBL" id="LFWA01000014">
    <property type="protein sequence ID" value="KTW27561.1"/>
    <property type="molecule type" value="Genomic_DNA"/>
</dbReference>
<dbReference type="InterPro" id="IPR049425">
    <property type="entry name" value="Vps27_GAT-like"/>
</dbReference>
<dbReference type="Pfam" id="PF00790">
    <property type="entry name" value="VHS"/>
    <property type="match status" value="1"/>
</dbReference>
<reference evidence="15" key="1">
    <citation type="journal article" date="2016" name="Nat. Commun.">
        <title>Genome analysis of three Pneumocystis species reveals adaptation mechanisms to life exclusively in mammalian hosts.</title>
        <authorList>
            <person name="Ma L."/>
            <person name="Chen Z."/>
            <person name="Huang D.W."/>
            <person name="Kutty G."/>
            <person name="Ishihara M."/>
            <person name="Wang H."/>
            <person name="Abouelleil A."/>
            <person name="Bishop L."/>
            <person name="Davey E."/>
            <person name="Deng R."/>
            <person name="Deng X."/>
            <person name="Fan L."/>
            <person name="Fantoni G."/>
            <person name="Fitzgerald M."/>
            <person name="Gogineni E."/>
            <person name="Goldberg J.M."/>
            <person name="Handley G."/>
            <person name="Hu X."/>
            <person name="Huber C."/>
            <person name="Jiao X."/>
            <person name="Jones K."/>
            <person name="Levin J.Z."/>
            <person name="Liu Y."/>
            <person name="Macdonald P."/>
            <person name="Melnikov A."/>
            <person name="Raley C."/>
            <person name="Sassi M."/>
            <person name="Sherman B.T."/>
            <person name="Song X."/>
            <person name="Sykes S."/>
            <person name="Tran B."/>
            <person name="Walsh L."/>
            <person name="Xia Y."/>
            <person name="Yang J."/>
            <person name="Young S."/>
            <person name="Zeng Q."/>
            <person name="Zheng X."/>
            <person name="Stephens R."/>
            <person name="Nusbaum C."/>
            <person name="Birren B.W."/>
            <person name="Azadi P."/>
            <person name="Lempicki R.A."/>
            <person name="Cuomo C.A."/>
            <person name="Kovacs J.A."/>
        </authorList>
    </citation>
    <scope>NUCLEOTIDE SEQUENCE [LARGE SCALE GENOMIC DNA]</scope>
    <source>
        <strain evidence="15">RU7</strain>
    </source>
</reference>
<keyword evidence="8 9" id="KW-0472">Membrane</keyword>
<comment type="subcellular location">
    <subcellularLocation>
        <location evidence="1">Endomembrane system</location>
    </subcellularLocation>
    <subcellularLocation>
        <location evidence="9">Endosome membrane</location>
        <topology evidence="9">Peripheral membrane protein</topology>
        <orientation evidence="9">Cytoplasmic side</orientation>
    </subcellularLocation>
</comment>
<evidence type="ECO:0000256" key="1">
    <source>
        <dbReference type="ARBA" id="ARBA00004308"/>
    </source>
</evidence>
<proteinExistence type="inferred from homology"/>
<evidence type="ECO:0000256" key="7">
    <source>
        <dbReference type="ARBA" id="ARBA00022833"/>
    </source>
</evidence>
<evidence type="ECO:0000256" key="8">
    <source>
        <dbReference type="ARBA" id="ARBA00023136"/>
    </source>
</evidence>
<comment type="function">
    <text evidence="9">Component of the ESCRT-0 complex which is the sorting receptor for ubiquitinated cargo proteins at the multivesicular body (MVB) and recruits ESCRT-I to the MVB outer membrane.</text>
</comment>
<dbReference type="GO" id="GO:0008270">
    <property type="term" value="F:zinc ion binding"/>
    <property type="evidence" value="ECO:0007669"/>
    <property type="project" value="UniProtKB-KW"/>
</dbReference>
<dbReference type="OrthoDB" id="957735at2759"/>
<dbReference type="RefSeq" id="XP_018228531.1">
    <property type="nucleotide sequence ID" value="XM_018375323.1"/>
</dbReference>
<dbReference type="eggNOG" id="KOG1818">
    <property type="taxonomic scope" value="Eukaryota"/>
</dbReference>
<dbReference type="PIRSF" id="PIRSF036956">
    <property type="entry name" value="Hrs_Vps27"/>
    <property type="match status" value="1"/>
</dbReference>
<keyword evidence="9" id="KW-0967">Endosome</keyword>
<evidence type="ECO:0000313" key="15">
    <source>
        <dbReference type="Proteomes" id="UP000053447"/>
    </source>
</evidence>
<protein>
    <recommendedName>
        <fullName evidence="3 9">Vacuolar protein sorting-associated protein 27</fullName>
    </recommendedName>
</protein>
<evidence type="ECO:0000256" key="9">
    <source>
        <dbReference type="PIRNR" id="PIRNR036956"/>
    </source>
</evidence>
<dbReference type="SMART" id="SM00064">
    <property type="entry name" value="FYVE"/>
    <property type="match status" value="1"/>
</dbReference>
<dbReference type="VEuPathDB" id="FungiDB:T551_03060"/>
<dbReference type="GO" id="GO:0043130">
    <property type="term" value="F:ubiquitin binding"/>
    <property type="evidence" value="ECO:0007669"/>
    <property type="project" value="InterPro"/>
</dbReference>
<dbReference type="InterPro" id="IPR000306">
    <property type="entry name" value="Znf_FYVE"/>
</dbReference>
<dbReference type="SUPFAM" id="SSF57903">
    <property type="entry name" value="FYVE/PHD zinc finger"/>
    <property type="match status" value="1"/>
</dbReference>
<dbReference type="STRING" id="1408657.A0A0W4ZGR6"/>
<evidence type="ECO:0000256" key="6">
    <source>
        <dbReference type="ARBA" id="ARBA00022771"/>
    </source>
</evidence>
<dbReference type="PROSITE" id="PS50178">
    <property type="entry name" value="ZF_FYVE"/>
    <property type="match status" value="1"/>
</dbReference>
<organism evidence="14 15">
    <name type="scientific">Pneumocystis jirovecii (strain RU7)</name>
    <name type="common">Human pneumocystis pneumonia agent</name>
    <dbReference type="NCBI Taxonomy" id="1408657"/>
    <lineage>
        <taxon>Eukaryota</taxon>
        <taxon>Fungi</taxon>
        <taxon>Dikarya</taxon>
        <taxon>Ascomycota</taxon>
        <taxon>Taphrinomycotina</taxon>
        <taxon>Pneumocystomycetes</taxon>
        <taxon>Pneumocystaceae</taxon>
        <taxon>Pneumocystis</taxon>
    </lineage>
</organism>
<dbReference type="GeneID" id="28941578"/>
<evidence type="ECO:0000259" key="12">
    <source>
        <dbReference type="PROSITE" id="PS50178"/>
    </source>
</evidence>
<dbReference type="Pfam" id="PF21356">
    <property type="entry name" value="Vps27_GAT-like"/>
    <property type="match status" value="1"/>
</dbReference>
<dbReference type="SUPFAM" id="SSF48464">
    <property type="entry name" value="ENTH/VHS domain"/>
    <property type="match status" value="1"/>
</dbReference>
<keyword evidence="4" id="KW-0479">Metal-binding</keyword>
<dbReference type="Gene3D" id="1.20.5.1940">
    <property type="match status" value="1"/>
</dbReference>
<gene>
    <name evidence="14" type="ORF">T551_03060</name>
</gene>
<evidence type="ECO:0000259" key="13">
    <source>
        <dbReference type="PROSITE" id="PS50179"/>
    </source>
</evidence>
<dbReference type="GO" id="GO:0010008">
    <property type="term" value="C:endosome membrane"/>
    <property type="evidence" value="ECO:0007669"/>
    <property type="project" value="UniProtKB-SubCell"/>
</dbReference>
<keyword evidence="15" id="KW-1185">Reference proteome</keyword>
<dbReference type="CDD" id="cd16979">
    <property type="entry name" value="VHS_Vps27"/>
    <property type="match status" value="1"/>
</dbReference>
<dbReference type="InterPro" id="IPR013083">
    <property type="entry name" value="Znf_RING/FYVE/PHD"/>
</dbReference>
<dbReference type="PANTHER" id="PTHR47794">
    <property type="entry name" value="VACUOLAR PROTEIN SORTING-ASSOCIATED PROTEIN 27"/>
    <property type="match status" value="1"/>
</dbReference>
<dbReference type="InterPro" id="IPR017455">
    <property type="entry name" value="Znf_FYVE-rel"/>
</dbReference>
<feature type="domain" description="FYVE-type" evidence="12">
    <location>
        <begin position="166"/>
        <end position="226"/>
    </location>
</feature>
<dbReference type="InterPro" id="IPR008942">
    <property type="entry name" value="ENTH_VHS"/>
</dbReference>
<comment type="subunit">
    <text evidence="9">Component of the ESCRT-0 complex composed of HSE1 and VPS27.</text>
</comment>
<dbReference type="GO" id="GO:0032266">
    <property type="term" value="F:phosphatidylinositol-3-phosphate binding"/>
    <property type="evidence" value="ECO:0007669"/>
    <property type="project" value="TreeGrafter"/>
</dbReference>
<evidence type="ECO:0000256" key="4">
    <source>
        <dbReference type="ARBA" id="ARBA00022723"/>
    </source>
</evidence>
<feature type="domain" description="VHS" evidence="13">
    <location>
        <begin position="12"/>
        <end position="148"/>
    </location>
</feature>
<dbReference type="InterPro" id="IPR002014">
    <property type="entry name" value="VHS_dom"/>
</dbReference>
<dbReference type="Pfam" id="PF01363">
    <property type="entry name" value="FYVE"/>
    <property type="match status" value="1"/>
</dbReference>
<comment type="caution">
    <text evidence="14">The sequence shown here is derived from an EMBL/GenBank/DDBJ whole genome shotgun (WGS) entry which is preliminary data.</text>
</comment>
<sequence length="578" mass="66561">MLSWWTHKKATSENIPAGTEDLASCLEICDMIRSKSVHPKDAIKSIKRRICHRNPNVQILVLKLIDLCVKNGGDHFLLEVSSREFMDYLVSLLKANDTSDQNLVAKMDIKTKILELIQMWVSLFEKKESLGYVCTVYEDLRSQGYNFPPKEALTSTFIDSFSPPEWCDSNICMLCRVKFTFKNRKHHCRNCGGVFCQSCSSKSCSLLYMGIIEPTRVCDNCYFKKTQASIASTASSNTSKTEYSKSTDVDNEKDLKRIVKIPPKENKFQEPEFEHQEEFSKNYKNESSDDDKDLRKAITLSLKDMEILKSKNLNMQEKIIIPNTELKFEYELTTSEIDNINTFSILIRKLQTAPLGSILRDYQVQELYDSIVKLKPKLIRSLGNTISKYEKLIDIHSKLSTVMKYYDKLLEDRLSTVYSSYTISPTCKTEFLQSNKETQHPSLLIPTTFQPSSSEYYSYHKNHQLKTDKSFYNSYTSGDPISLDTSIHSKGTYSYKDQENSILKKNISVTSNTVPNLSSEIFLKDTFNKPTFSTQTKDSYIAIQNEHDLLHNNSNQSFYQQTPQDKNDHLKQISLIDL</sequence>
<evidence type="ECO:0000313" key="14">
    <source>
        <dbReference type="EMBL" id="KTW27561.1"/>
    </source>
</evidence>
<feature type="region of interest" description="Disordered" evidence="11">
    <location>
        <begin position="270"/>
        <end position="289"/>
    </location>
</feature>
<dbReference type="Gene3D" id="1.25.40.90">
    <property type="match status" value="1"/>
</dbReference>
<dbReference type="SMART" id="SM00288">
    <property type="entry name" value="VHS"/>
    <property type="match status" value="1"/>
</dbReference>
<evidence type="ECO:0000256" key="10">
    <source>
        <dbReference type="PROSITE-ProRule" id="PRU00091"/>
    </source>
</evidence>
<evidence type="ECO:0000256" key="11">
    <source>
        <dbReference type="SAM" id="MobiDB-lite"/>
    </source>
</evidence>
<evidence type="ECO:0000256" key="3">
    <source>
        <dbReference type="ARBA" id="ARBA00017753"/>
    </source>
</evidence>
<dbReference type="InterPro" id="IPR011011">
    <property type="entry name" value="Znf_FYVE_PHD"/>
</dbReference>
<dbReference type="AlphaFoldDB" id="A0A0W4ZGR6"/>
<dbReference type="PANTHER" id="PTHR47794:SF1">
    <property type="entry name" value="VACUOLAR PROTEIN SORTING-ASSOCIATED PROTEIN 27"/>
    <property type="match status" value="1"/>
</dbReference>
<dbReference type="GO" id="GO:0033565">
    <property type="term" value="C:ESCRT-0 complex"/>
    <property type="evidence" value="ECO:0007669"/>
    <property type="project" value="TreeGrafter"/>
</dbReference>
<keyword evidence="6 10" id="KW-0863">Zinc-finger</keyword>
<dbReference type="PROSITE" id="PS50179">
    <property type="entry name" value="VHS"/>
    <property type="match status" value="1"/>
</dbReference>
<dbReference type="Gene3D" id="3.30.40.10">
    <property type="entry name" value="Zinc/RING finger domain, C3HC4 (zinc finger)"/>
    <property type="match status" value="1"/>
</dbReference>
<accession>A0A0W4ZGR6</accession>
<evidence type="ECO:0000256" key="5">
    <source>
        <dbReference type="ARBA" id="ARBA00022737"/>
    </source>
</evidence>
<name>A0A0W4ZGR6_PNEJ7</name>
<dbReference type="GO" id="GO:0006623">
    <property type="term" value="P:protein targeting to vacuole"/>
    <property type="evidence" value="ECO:0007669"/>
    <property type="project" value="TreeGrafter"/>
</dbReference>
<comment type="similarity">
    <text evidence="2 9">Belongs to the VPS27 family.</text>
</comment>
<keyword evidence="5" id="KW-0677">Repeat</keyword>
<keyword evidence="7" id="KW-0862">Zinc</keyword>
<dbReference type="Proteomes" id="UP000053447">
    <property type="component" value="Unassembled WGS sequence"/>
</dbReference>
<dbReference type="CDD" id="cd21385">
    <property type="entry name" value="GAT_Vps27"/>
    <property type="match status" value="1"/>
</dbReference>